<dbReference type="PANTHER" id="PTHR43628:SF1">
    <property type="entry name" value="CHITIN SYNTHASE REGULATORY FACTOR 2-RELATED"/>
    <property type="match status" value="1"/>
</dbReference>
<protein>
    <submittedName>
        <fullName evidence="3">Tpk2p</fullName>
    </submittedName>
</protein>
<dbReference type="Pfam" id="PF08238">
    <property type="entry name" value="Sel1"/>
    <property type="match status" value="6"/>
</dbReference>
<keyword evidence="4" id="KW-1185">Reference proteome</keyword>
<dbReference type="PROSITE" id="PS50011">
    <property type="entry name" value="PROTEIN_KINASE_DOM"/>
    <property type="match status" value="1"/>
</dbReference>
<evidence type="ECO:0000256" key="1">
    <source>
        <dbReference type="PROSITE-ProRule" id="PRU10141"/>
    </source>
</evidence>
<dbReference type="Gene3D" id="1.25.40.10">
    <property type="entry name" value="Tetratricopeptide repeat domain"/>
    <property type="match status" value="2"/>
</dbReference>
<proteinExistence type="predicted"/>
<feature type="binding site" evidence="1">
    <location>
        <position position="71"/>
    </location>
    <ligand>
        <name>ATP</name>
        <dbReference type="ChEBI" id="CHEBI:30616"/>
    </ligand>
</feature>
<evidence type="ECO:0000259" key="2">
    <source>
        <dbReference type="PROSITE" id="PS50011"/>
    </source>
</evidence>
<dbReference type="SUPFAM" id="SSF81901">
    <property type="entry name" value="HCP-like"/>
    <property type="match status" value="1"/>
</dbReference>
<dbReference type="HOGENOM" id="CLU_000288_7_12_1"/>
<feature type="domain" description="Protein kinase" evidence="2">
    <location>
        <begin position="42"/>
        <end position="306"/>
    </location>
</feature>
<dbReference type="SUPFAM" id="SSF56112">
    <property type="entry name" value="Protein kinase-like (PK-like)"/>
    <property type="match status" value="1"/>
</dbReference>
<name>A0A015J6N6_RHIIW</name>
<dbReference type="InterPro" id="IPR052945">
    <property type="entry name" value="Mitotic_Regulator"/>
</dbReference>
<dbReference type="PANTHER" id="PTHR43628">
    <property type="entry name" value="ACTIVATOR OF C KINASE PROTEIN 1-RELATED"/>
    <property type="match status" value="1"/>
</dbReference>
<keyword evidence="1" id="KW-0067">ATP-binding</keyword>
<dbReference type="AlphaFoldDB" id="A0A015J6N6"/>
<dbReference type="Gene3D" id="1.10.510.10">
    <property type="entry name" value="Transferase(Phosphotransferase) domain 1"/>
    <property type="match status" value="1"/>
</dbReference>
<dbReference type="InterPro" id="IPR011009">
    <property type="entry name" value="Kinase-like_dom_sf"/>
</dbReference>
<dbReference type="SMART" id="SM00671">
    <property type="entry name" value="SEL1"/>
    <property type="match status" value="6"/>
</dbReference>
<organism evidence="3 4">
    <name type="scientific">Rhizophagus irregularis (strain DAOM 197198w)</name>
    <name type="common">Glomus intraradices</name>
    <dbReference type="NCBI Taxonomy" id="1432141"/>
    <lineage>
        <taxon>Eukaryota</taxon>
        <taxon>Fungi</taxon>
        <taxon>Fungi incertae sedis</taxon>
        <taxon>Mucoromycota</taxon>
        <taxon>Glomeromycotina</taxon>
        <taxon>Glomeromycetes</taxon>
        <taxon>Glomerales</taxon>
        <taxon>Glomeraceae</taxon>
        <taxon>Rhizophagus</taxon>
    </lineage>
</organism>
<reference evidence="3 4" key="1">
    <citation type="submission" date="2014-02" db="EMBL/GenBank/DDBJ databases">
        <title>Single nucleus genome sequencing reveals high similarity among nuclei of an endomycorrhizal fungus.</title>
        <authorList>
            <person name="Lin K."/>
            <person name="Geurts R."/>
            <person name="Zhang Z."/>
            <person name="Limpens E."/>
            <person name="Saunders D.G."/>
            <person name="Mu D."/>
            <person name="Pang E."/>
            <person name="Cao H."/>
            <person name="Cha H."/>
            <person name="Lin T."/>
            <person name="Zhou Q."/>
            <person name="Shang Y."/>
            <person name="Li Y."/>
            <person name="Ivanov S."/>
            <person name="Sharma T."/>
            <person name="Velzen R.V."/>
            <person name="Ruijter N.D."/>
            <person name="Aanen D.K."/>
            <person name="Win J."/>
            <person name="Kamoun S."/>
            <person name="Bisseling T."/>
            <person name="Huang S."/>
        </authorList>
    </citation>
    <scope>NUCLEOTIDE SEQUENCE [LARGE SCALE GENOMIC DNA]</scope>
    <source>
        <strain evidence="4">DAOM197198w</strain>
    </source>
</reference>
<dbReference type="Pfam" id="PF07714">
    <property type="entry name" value="PK_Tyr_Ser-Thr"/>
    <property type="match status" value="1"/>
</dbReference>
<evidence type="ECO:0000313" key="4">
    <source>
        <dbReference type="Proteomes" id="UP000022910"/>
    </source>
</evidence>
<accession>A0A015J6N6</accession>
<dbReference type="SMR" id="A0A015J6N6"/>
<dbReference type="GO" id="GO:0005524">
    <property type="term" value="F:ATP binding"/>
    <property type="evidence" value="ECO:0007669"/>
    <property type="project" value="UniProtKB-UniRule"/>
</dbReference>
<dbReference type="InterPro" id="IPR011990">
    <property type="entry name" value="TPR-like_helical_dom_sf"/>
</dbReference>
<dbReference type="EMBL" id="JEMT01029890">
    <property type="protein sequence ID" value="EXX50569.1"/>
    <property type="molecule type" value="Genomic_DNA"/>
</dbReference>
<dbReference type="PROSITE" id="PS00107">
    <property type="entry name" value="PROTEIN_KINASE_ATP"/>
    <property type="match status" value="1"/>
</dbReference>
<dbReference type="PRINTS" id="PR00109">
    <property type="entry name" value="TYRKINASE"/>
</dbReference>
<dbReference type="InterPro" id="IPR000719">
    <property type="entry name" value="Prot_kinase_dom"/>
</dbReference>
<sequence>MSNINNNNNNEMKNNGNTDEWINWIEEAIDKEYLKYYEYENFKNIQEIGSGAFGKVYRANWKHFEDYLALKSFFNLNNVTIKEIVNELKLQLDVSFHNNIIRFCGITKFESENKFDQSKNYLLVMEYADGGTLRDYLKYNFSRLTWIEKYNLAYQLACSISCLHDEGIVHRDLHSRNVLVHQNSIKLADFGLSKRIDDATKTQSKLLGMIPYIDPKVLVDENLKLNEKSDVYSIGVLLWEISSGNSPFHEKTNKVSLIYSILQGKREEIIPDTPIDYSNLYTDCWNGEPSKRPSIHEVVDRLRKFVINSNRITIYQQNDMSNQTNIKPNDNLGSVNSGNSLSGEFSQVIKNFGNTNSNELDMMFADKFRDKISSEKISILVNEVVDLIFKEINERNVAKRRHVLNYLNNHNVNSKEIYDWLLSNESSNTSFIFLLGYFNYVGIETTKNYEKAFDLFINALDKDSLLIQFFVGECYENGNGVTKNENLAFEYYEELSDIGYAMGQFKLGWFYENGLGVKKDFKLAAQFYEKAANNGHLLAMHNLGNFYRRGVGVEMNHHKAFELFKKSTEGKYSGGIMMLGYCYDLGIGIDNDKQKAVELYEKAANLGHKVAQYNLAMMYEIGDVVEKDLDKAIYWYEKSAKQGDKDARNKLDGFI</sequence>
<dbReference type="InterPro" id="IPR006597">
    <property type="entry name" value="Sel1-like"/>
</dbReference>
<comment type="caution">
    <text evidence="3">The sequence shown here is derived from an EMBL/GenBank/DDBJ whole genome shotgun (WGS) entry which is preliminary data.</text>
</comment>
<evidence type="ECO:0000313" key="3">
    <source>
        <dbReference type="EMBL" id="EXX50569.1"/>
    </source>
</evidence>
<dbReference type="InterPro" id="IPR001245">
    <property type="entry name" value="Ser-Thr/Tyr_kinase_cat_dom"/>
</dbReference>
<dbReference type="GO" id="GO:0004672">
    <property type="term" value="F:protein kinase activity"/>
    <property type="evidence" value="ECO:0007669"/>
    <property type="project" value="InterPro"/>
</dbReference>
<dbReference type="Proteomes" id="UP000022910">
    <property type="component" value="Unassembled WGS sequence"/>
</dbReference>
<keyword evidence="1" id="KW-0547">Nucleotide-binding</keyword>
<dbReference type="InterPro" id="IPR017441">
    <property type="entry name" value="Protein_kinase_ATP_BS"/>
</dbReference>
<gene>
    <name evidence="3" type="ORF">RirG_269540</name>
</gene>